<comment type="similarity">
    <text evidence="3">Belongs to the peptidase M28 family. M28B subfamily.</text>
</comment>
<dbReference type="OrthoDB" id="5841748at2759"/>
<organism evidence="23 24">
    <name type="scientific">Holothuria leucospilota</name>
    <name type="common">Black long sea cucumber</name>
    <name type="synonym">Mertensiothuria leucospilota</name>
    <dbReference type="NCBI Taxonomy" id="206669"/>
    <lineage>
        <taxon>Eukaryota</taxon>
        <taxon>Metazoa</taxon>
        <taxon>Echinodermata</taxon>
        <taxon>Eleutherozoa</taxon>
        <taxon>Echinozoa</taxon>
        <taxon>Holothuroidea</taxon>
        <taxon>Aspidochirotacea</taxon>
        <taxon>Aspidochirotida</taxon>
        <taxon>Holothuriidae</taxon>
        <taxon>Holothuria</taxon>
    </lineage>
</organism>
<keyword evidence="10" id="KW-0862">Zinc</keyword>
<dbReference type="Proteomes" id="UP001152320">
    <property type="component" value="Chromosome 3"/>
</dbReference>
<feature type="domain" description="PA" evidence="20">
    <location>
        <begin position="171"/>
        <end position="259"/>
    </location>
</feature>
<evidence type="ECO:0000256" key="9">
    <source>
        <dbReference type="ARBA" id="ARBA00022801"/>
    </source>
</evidence>
<dbReference type="FunFam" id="3.50.30.30:FF:000002">
    <property type="entry name" value="N-acetylated-alpha-linked acidic dipeptidase 2"/>
    <property type="match status" value="1"/>
</dbReference>
<feature type="transmembrane region" description="Helical" evidence="19">
    <location>
        <begin position="12"/>
        <end position="34"/>
    </location>
</feature>
<evidence type="ECO:0000256" key="10">
    <source>
        <dbReference type="ARBA" id="ARBA00022833"/>
    </source>
</evidence>
<evidence type="ECO:0000256" key="1">
    <source>
        <dbReference type="ARBA" id="ARBA00001947"/>
    </source>
</evidence>
<dbReference type="FunFam" id="1.20.930.40:FF:000001">
    <property type="entry name" value="N-acetylated-alpha-linked acidic dipeptidase 2"/>
    <property type="match status" value="1"/>
</dbReference>
<evidence type="ECO:0000256" key="17">
    <source>
        <dbReference type="ARBA" id="ARBA00052003"/>
    </source>
</evidence>
<dbReference type="InterPro" id="IPR003137">
    <property type="entry name" value="PA_domain"/>
</dbReference>
<evidence type="ECO:0000256" key="11">
    <source>
        <dbReference type="ARBA" id="ARBA00022968"/>
    </source>
</evidence>
<keyword evidence="5" id="KW-1003">Cell membrane</keyword>
<accession>A0A9Q1HDQ1</accession>
<keyword evidence="8" id="KW-0479">Metal-binding</keyword>
<evidence type="ECO:0000256" key="19">
    <source>
        <dbReference type="SAM" id="Phobius"/>
    </source>
</evidence>
<sequence>MGGRRAAPSTPKLSVVVFIVGLACLVVGILIGWASSRPKQDAFDDRWKEALKGEDDDVTDKILRDMKTGTIKEYLKYLTSKAHLGGTDEQIENAAYIKEKWDEQGLDSTRIVRYNILLSYPRRDQPNHVYILLDNNTEVFRTAVEEEEIVEGDKLPNAVLPFNAYAKAGLVEGDLVYVNYGRAEDFQQLENELGINVTGKIAIARYGKGFRGEKAKQAHIYGAIGLILYSDPADYAIYGVDEVYPDTMFLPGTGVQRGNIITVQGDPLTQGYPAKDYMFRDDEKDVTLPQIPVQPISYNDAKEFLMLLKGKEVPEGWAGKIPGVTYRIGPGLSGNRKVKLEVNNYNEIRPVHNVVGIIKGSLEPDRYVIIGNHRDAWNYGSLDPSSGTACMLEISRAFGKLVKNGEWRPRRSILFISWGAEEYGIMGAYEWIEEFGKTVAARTIAYLNVDIAVSGNHTFRVRASPSLFDVVYDASKKIPDTPDHGGTVFDTWLERNPRDDVNLPSITTIRTGSDFRPFIMVIGVPSIDLRYERDMSLGTPSYPLYHTMYETFNLVTTVIDPTFQHHLVVSRVWAEIARTLSDTLIVPINCTAYADRIRSGVENLKELYQDKMEAREKPITFDAIDAQLAKFSAAAAELHQRIHDMDKTDPFAVRSVNDQLILMERAFIEPQGLPGRPFHRHMVFSPAANNKAYRDTFAVIADMMLAVENSDNPEAEWKEVERYMAIAAFTLDSAATTLMEVDVLANDDDDVTQYKVEMALSNVFVEIKI</sequence>
<dbReference type="Pfam" id="PF02225">
    <property type="entry name" value="PA"/>
    <property type="match status" value="1"/>
</dbReference>
<feature type="domain" description="Transferrin receptor-like dimerisation" evidence="21">
    <location>
        <begin position="619"/>
        <end position="738"/>
    </location>
</feature>
<keyword evidence="9" id="KW-0378">Hydrolase</keyword>
<dbReference type="Pfam" id="PF04253">
    <property type="entry name" value="TFR_dimer"/>
    <property type="match status" value="1"/>
</dbReference>
<dbReference type="FunFam" id="3.40.630.10:FF:000089">
    <property type="entry name" value="N-acetylated alpha-linked acidic dipeptidase like 1"/>
    <property type="match status" value="1"/>
</dbReference>
<keyword evidence="16" id="KW-0325">Glycoprotein</keyword>
<dbReference type="PANTHER" id="PTHR10404">
    <property type="entry name" value="N-ACETYLATED-ALPHA-LINKED ACIDIC DIPEPTIDASE"/>
    <property type="match status" value="1"/>
</dbReference>
<keyword evidence="6" id="KW-0645">Protease</keyword>
<evidence type="ECO:0000313" key="23">
    <source>
        <dbReference type="EMBL" id="KAJ8045717.1"/>
    </source>
</evidence>
<keyword evidence="24" id="KW-1185">Reference proteome</keyword>
<dbReference type="InterPro" id="IPR039373">
    <property type="entry name" value="Peptidase_M28B"/>
</dbReference>
<protein>
    <recommendedName>
        <fullName evidence="18">glutamate carboxypeptidase II</fullName>
        <ecNumber evidence="18">3.4.17.21</ecNumber>
    </recommendedName>
</protein>
<evidence type="ECO:0000259" key="20">
    <source>
        <dbReference type="Pfam" id="PF02225"/>
    </source>
</evidence>
<name>A0A9Q1HDQ1_HOLLE</name>
<dbReference type="InterPro" id="IPR036757">
    <property type="entry name" value="TFR-like_dimer_dom_sf"/>
</dbReference>
<dbReference type="InterPro" id="IPR007365">
    <property type="entry name" value="TFR-like_dimer_dom"/>
</dbReference>
<dbReference type="Gene3D" id="1.20.930.40">
    <property type="entry name" value="Transferrin receptor-like, dimerisation domain"/>
    <property type="match status" value="1"/>
</dbReference>
<reference evidence="23" key="1">
    <citation type="submission" date="2021-10" db="EMBL/GenBank/DDBJ databases">
        <title>Tropical sea cucumber genome reveals ecological adaptation and Cuvierian tubules defense mechanism.</title>
        <authorList>
            <person name="Chen T."/>
        </authorList>
    </citation>
    <scope>NUCLEOTIDE SEQUENCE</scope>
    <source>
        <strain evidence="23">Nanhai2018</strain>
        <tissue evidence="23">Muscle</tissue>
    </source>
</reference>
<dbReference type="EMBL" id="JAIZAY010000003">
    <property type="protein sequence ID" value="KAJ8045717.1"/>
    <property type="molecule type" value="Genomic_DNA"/>
</dbReference>
<keyword evidence="15 19" id="KW-0472">Membrane</keyword>
<dbReference type="AlphaFoldDB" id="A0A9Q1HDQ1"/>
<dbReference type="SUPFAM" id="SSF47672">
    <property type="entry name" value="Transferrin receptor-like dimerisation domain"/>
    <property type="match status" value="1"/>
</dbReference>
<evidence type="ECO:0000256" key="14">
    <source>
        <dbReference type="ARBA" id="ARBA00023049"/>
    </source>
</evidence>
<evidence type="ECO:0000256" key="8">
    <source>
        <dbReference type="ARBA" id="ARBA00022723"/>
    </source>
</evidence>
<feature type="domain" description="Peptidase M28" evidence="22">
    <location>
        <begin position="353"/>
        <end position="553"/>
    </location>
</feature>
<dbReference type="GO" id="GO:0004181">
    <property type="term" value="F:metallocarboxypeptidase activity"/>
    <property type="evidence" value="ECO:0007669"/>
    <property type="project" value="UniProtKB-EC"/>
</dbReference>
<comment type="subunit">
    <text evidence="4">Homodimer.</text>
</comment>
<evidence type="ECO:0000256" key="6">
    <source>
        <dbReference type="ARBA" id="ARBA00022670"/>
    </source>
</evidence>
<comment type="caution">
    <text evidence="23">The sequence shown here is derived from an EMBL/GenBank/DDBJ whole genome shotgun (WGS) entry which is preliminary data.</text>
</comment>
<dbReference type="GO" id="GO:0005886">
    <property type="term" value="C:plasma membrane"/>
    <property type="evidence" value="ECO:0007669"/>
    <property type="project" value="UniProtKB-SubCell"/>
</dbReference>
<comment type="cofactor">
    <cofactor evidence="1">
        <name>Zn(2+)</name>
        <dbReference type="ChEBI" id="CHEBI:29105"/>
    </cofactor>
</comment>
<dbReference type="CDD" id="cd02121">
    <property type="entry name" value="PA_GCPII_like"/>
    <property type="match status" value="1"/>
</dbReference>
<dbReference type="Gene3D" id="3.50.30.30">
    <property type="match status" value="1"/>
</dbReference>
<evidence type="ECO:0000256" key="5">
    <source>
        <dbReference type="ARBA" id="ARBA00022475"/>
    </source>
</evidence>
<evidence type="ECO:0000256" key="7">
    <source>
        <dbReference type="ARBA" id="ARBA00022692"/>
    </source>
</evidence>
<dbReference type="GO" id="GO:0046872">
    <property type="term" value="F:metal ion binding"/>
    <property type="evidence" value="ECO:0007669"/>
    <property type="project" value="UniProtKB-KW"/>
</dbReference>
<dbReference type="GO" id="GO:0016805">
    <property type="term" value="F:dipeptidase activity"/>
    <property type="evidence" value="ECO:0007669"/>
    <property type="project" value="UniProtKB-KW"/>
</dbReference>
<dbReference type="Gene3D" id="3.40.630.10">
    <property type="entry name" value="Zn peptidases"/>
    <property type="match status" value="1"/>
</dbReference>
<dbReference type="Pfam" id="PF04389">
    <property type="entry name" value="Peptidase_M28"/>
    <property type="match status" value="1"/>
</dbReference>
<proteinExistence type="inferred from homology"/>
<evidence type="ECO:0000259" key="22">
    <source>
        <dbReference type="Pfam" id="PF04389"/>
    </source>
</evidence>
<evidence type="ECO:0000256" key="3">
    <source>
        <dbReference type="ARBA" id="ARBA00005634"/>
    </source>
</evidence>
<evidence type="ECO:0000256" key="2">
    <source>
        <dbReference type="ARBA" id="ARBA00004401"/>
    </source>
</evidence>
<keyword evidence="7 19" id="KW-0812">Transmembrane</keyword>
<comment type="catalytic activity">
    <reaction evidence="17">
        <text>Release of an unsubstituted, C-terminal glutamyl residue, typically from Ac-Asp-Glu or folylpoly-gamma-glutamates.</text>
        <dbReference type="EC" id="3.4.17.21"/>
    </reaction>
</comment>
<keyword evidence="12 19" id="KW-1133">Transmembrane helix</keyword>
<dbReference type="GO" id="GO:0006508">
    <property type="term" value="P:proteolysis"/>
    <property type="evidence" value="ECO:0007669"/>
    <property type="project" value="UniProtKB-KW"/>
</dbReference>
<evidence type="ECO:0000256" key="4">
    <source>
        <dbReference type="ARBA" id="ARBA00011738"/>
    </source>
</evidence>
<dbReference type="EC" id="3.4.17.21" evidence="18"/>
<evidence type="ECO:0000256" key="15">
    <source>
        <dbReference type="ARBA" id="ARBA00023136"/>
    </source>
</evidence>
<dbReference type="PROSITE" id="PS51257">
    <property type="entry name" value="PROKAR_LIPOPROTEIN"/>
    <property type="match status" value="1"/>
</dbReference>
<evidence type="ECO:0000313" key="24">
    <source>
        <dbReference type="Proteomes" id="UP001152320"/>
    </source>
</evidence>
<dbReference type="InterPro" id="IPR007484">
    <property type="entry name" value="Peptidase_M28"/>
</dbReference>
<keyword evidence="14" id="KW-0482">Metalloprotease</keyword>
<comment type="subcellular location">
    <subcellularLocation>
        <location evidence="2">Cell membrane</location>
        <topology evidence="2">Single-pass type II membrane protein</topology>
    </subcellularLocation>
</comment>
<dbReference type="PANTHER" id="PTHR10404:SF77">
    <property type="entry name" value="GLUTAMATE CARBOXYPEPTIDASE 2 HOMOLOG"/>
    <property type="match status" value="1"/>
</dbReference>
<evidence type="ECO:0000259" key="21">
    <source>
        <dbReference type="Pfam" id="PF04253"/>
    </source>
</evidence>
<dbReference type="SUPFAM" id="SSF52025">
    <property type="entry name" value="PA domain"/>
    <property type="match status" value="1"/>
</dbReference>
<evidence type="ECO:0000256" key="18">
    <source>
        <dbReference type="ARBA" id="ARBA00066561"/>
    </source>
</evidence>
<dbReference type="SUPFAM" id="SSF53187">
    <property type="entry name" value="Zn-dependent exopeptidases"/>
    <property type="match status" value="1"/>
</dbReference>
<gene>
    <name evidence="23" type="ORF">HOLleu_08776</name>
</gene>
<evidence type="ECO:0000256" key="13">
    <source>
        <dbReference type="ARBA" id="ARBA00022997"/>
    </source>
</evidence>
<keyword evidence="11" id="KW-0735">Signal-anchor</keyword>
<dbReference type="CDD" id="cd08022">
    <property type="entry name" value="M28_PSMA_like"/>
    <property type="match status" value="1"/>
</dbReference>
<keyword evidence="13" id="KW-0224">Dipeptidase</keyword>
<evidence type="ECO:0000256" key="16">
    <source>
        <dbReference type="ARBA" id="ARBA00023180"/>
    </source>
</evidence>
<dbReference type="InterPro" id="IPR046450">
    <property type="entry name" value="PA_dom_sf"/>
</dbReference>
<evidence type="ECO:0000256" key="12">
    <source>
        <dbReference type="ARBA" id="ARBA00022989"/>
    </source>
</evidence>